<dbReference type="InterPro" id="IPR050399">
    <property type="entry name" value="HPr"/>
</dbReference>
<comment type="subcellular location">
    <subcellularLocation>
        <location evidence="1">Cytoplasm</location>
    </subcellularLocation>
</comment>
<evidence type="ECO:0000256" key="1">
    <source>
        <dbReference type="ARBA" id="ARBA00004496"/>
    </source>
</evidence>
<dbReference type="NCBIfam" id="TIGR01003">
    <property type="entry name" value="PTS_HPr_family"/>
    <property type="match status" value="1"/>
</dbReference>
<proteinExistence type="inferred from homology"/>
<keyword evidence="4" id="KW-0598">Phosphotransferase system</keyword>
<sequence length="88" mass="9425">MEKKEFIIKNRLGLHARAAAQLVQTANRFRSDITLEKEGVEVNGKSIMGILMLAAPKGSKILVTINGEDGPAAMSAIGQLIDDGFGEE</sequence>
<keyword evidence="7" id="KW-1185">Reference proteome</keyword>
<dbReference type="PANTHER" id="PTHR33705:SF2">
    <property type="entry name" value="PHOSPHOCARRIER PROTEIN NPR"/>
    <property type="match status" value="1"/>
</dbReference>
<dbReference type="PROSITE" id="PS00369">
    <property type="entry name" value="PTS_HPR_HIS"/>
    <property type="match status" value="1"/>
</dbReference>
<dbReference type="PRINTS" id="PR00107">
    <property type="entry name" value="PHOSPHOCPHPR"/>
</dbReference>
<dbReference type="Proteomes" id="UP001319827">
    <property type="component" value="Chromosome"/>
</dbReference>
<name>A0ABM8HWI2_9BACT</name>
<reference evidence="6 7" key="1">
    <citation type="journal article" date="2016" name="C (Basel)">
        <title>Selective Growth of and Electricity Production by Marine Exoelectrogenic Bacteria in Self-Aggregated Hydrogel of Microbially Reduced Graphene Oxide.</title>
        <authorList>
            <person name="Yoshida N."/>
            <person name="Goto Y."/>
            <person name="Miyata Y."/>
        </authorList>
    </citation>
    <scope>NUCLEOTIDE SEQUENCE [LARGE SCALE GENOMIC DNA]</scope>
    <source>
        <strain evidence="6 7">NIT-T3</strain>
    </source>
</reference>
<dbReference type="RefSeq" id="WP_221248898.1">
    <property type="nucleotide sequence ID" value="NZ_AP024355.1"/>
</dbReference>
<dbReference type="EMBL" id="AP024355">
    <property type="protein sequence ID" value="BCR05479.1"/>
    <property type="molecule type" value="Genomic_DNA"/>
</dbReference>
<dbReference type="InterPro" id="IPR001020">
    <property type="entry name" value="PTS_HPr_His_P_site"/>
</dbReference>
<evidence type="ECO:0000259" key="5">
    <source>
        <dbReference type="PROSITE" id="PS51350"/>
    </source>
</evidence>
<dbReference type="Pfam" id="PF00381">
    <property type="entry name" value="PTS-HPr"/>
    <property type="match status" value="1"/>
</dbReference>
<keyword evidence="3" id="KW-0963">Cytoplasm</keyword>
<dbReference type="CDD" id="cd00367">
    <property type="entry name" value="PTS-HPr_like"/>
    <property type="match status" value="1"/>
</dbReference>
<evidence type="ECO:0000256" key="3">
    <source>
        <dbReference type="ARBA" id="ARBA00022490"/>
    </source>
</evidence>
<organism evidence="6 7">
    <name type="scientific">Desulfuromonas versatilis</name>
    <dbReference type="NCBI Taxonomy" id="2802975"/>
    <lineage>
        <taxon>Bacteria</taxon>
        <taxon>Pseudomonadati</taxon>
        <taxon>Thermodesulfobacteriota</taxon>
        <taxon>Desulfuromonadia</taxon>
        <taxon>Desulfuromonadales</taxon>
        <taxon>Desulfuromonadaceae</taxon>
        <taxon>Desulfuromonas</taxon>
    </lineage>
</organism>
<reference evidence="6 7" key="2">
    <citation type="journal article" date="2021" name="Int. J. Syst. Evol. Microbiol.">
        <title>Isolation and Polyphasic Characterization of Desulfuromonas versatilis sp. Nov., an Electrogenic Bacteria Capable of Versatile Metabolism Isolated from a Graphene Oxide-Reducing Enrichment Culture.</title>
        <authorList>
            <person name="Xie L."/>
            <person name="Yoshida N."/>
            <person name="Ishii S."/>
            <person name="Meng L."/>
        </authorList>
    </citation>
    <scope>NUCLEOTIDE SEQUENCE [LARGE SCALE GENOMIC DNA]</scope>
    <source>
        <strain evidence="6 7">NIT-T3</strain>
    </source>
</reference>
<accession>A0ABM8HWI2</accession>
<dbReference type="SUPFAM" id="SSF55594">
    <property type="entry name" value="HPr-like"/>
    <property type="match status" value="1"/>
</dbReference>
<dbReference type="InterPro" id="IPR002114">
    <property type="entry name" value="PTS_HPr_Ser_P_site"/>
</dbReference>
<dbReference type="Gene3D" id="3.30.1340.10">
    <property type="entry name" value="HPr-like"/>
    <property type="match status" value="1"/>
</dbReference>
<evidence type="ECO:0000313" key="6">
    <source>
        <dbReference type="EMBL" id="BCR05479.1"/>
    </source>
</evidence>
<dbReference type="InterPro" id="IPR000032">
    <property type="entry name" value="HPr-like"/>
</dbReference>
<gene>
    <name evidence="6" type="primary">ptsH</name>
    <name evidence="6" type="ORF">DESUT3_25480</name>
</gene>
<evidence type="ECO:0000256" key="4">
    <source>
        <dbReference type="ARBA" id="ARBA00022683"/>
    </source>
</evidence>
<comment type="similarity">
    <text evidence="2">Belongs to the HPr family.</text>
</comment>
<dbReference type="InterPro" id="IPR035895">
    <property type="entry name" value="HPr-like_sf"/>
</dbReference>
<protein>
    <submittedName>
        <fullName evidence="6">Phosphocarrier protein HPr</fullName>
    </submittedName>
</protein>
<dbReference type="PROSITE" id="PS51350">
    <property type="entry name" value="PTS_HPR_DOM"/>
    <property type="match status" value="1"/>
</dbReference>
<dbReference type="PANTHER" id="PTHR33705">
    <property type="entry name" value="PHOSPHOCARRIER PROTEIN HPR"/>
    <property type="match status" value="1"/>
</dbReference>
<evidence type="ECO:0000256" key="2">
    <source>
        <dbReference type="ARBA" id="ARBA00010736"/>
    </source>
</evidence>
<evidence type="ECO:0000313" key="7">
    <source>
        <dbReference type="Proteomes" id="UP001319827"/>
    </source>
</evidence>
<feature type="domain" description="HPr" evidence="5">
    <location>
        <begin position="1"/>
        <end position="88"/>
    </location>
</feature>
<dbReference type="PROSITE" id="PS00589">
    <property type="entry name" value="PTS_HPR_SER"/>
    <property type="match status" value="1"/>
</dbReference>